<feature type="non-terminal residue" evidence="9">
    <location>
        <position position="267"/>
    </location>
</feature>
<keyword evidence="3" id="KW-0732">Signal</keyword>
<feature type="domain" description="GDNF/GAS1" evidence="8">
    <location>
        <begin position="133"/>
        <end position="210"/>
    </location>
</feature>
<evidence type="ECO:0000256" key="3">
    <source>
        <dbReference type="ARBA" id="ARBA00022729"/>
    </source>
</evidence>
<dbReference type="GO" id="GO:0051726">
    <property type="term" value="P:regulation of cell cycle"/>
    <property type="evidence" value="ECO:0007669"/>
    <property type="project" value="InterPro"/>
</dbReference>
<evidence type="ECO:0000256" key="2">
    <source>
        <dbReference type="ARBA" id="ARBA00022475"/>
    </source>
</evidence>
<feature type="compositionally biased region" description="Acidic residues" evidence="6">
    <location>
        <begin position="223"/>
        <end position="235"/>
    </location>
</feature>
<keyword evidence="2" id="KW-1003">Cell membrane</keyword>
<reference evidence="9" key="1">
    <citation type="journal article" date="2021" name="Cell">
        <title>Tracing the genetic footprints of vertebrate landing in non-teleost ray-finned fishes.</title>
        <authorList>
            <person name="Bi X."/>
            <person name="Wang K."/>
            <person name="Yang L."/>
            <person name="Pan H."/>
            <person name="Jiang H."/>
            <person name="Wei Q."/>
            <person name="Fang M."/>
            <person name="Yu H."/>
            <person name="Zhu C."/>
            <person name="Cai Y."/>
            <person name="He Y."/>
            <person name="Gan X."/>
            <person name="Zeng H."/>
            <person name="Yu D."/>
            <person name="Zhu Y."/>
            <person name="Jiang H."/>
            <person name="Qiu Q."/>
            <person name="Yang H."/>
            <person name="Zhang Y.E."/>
            <person name="Wang W."/>
            <person name="Zhu M."/>
            <person name="He S."/>
            <person name="Zhang G."/>
        </authorList>
    </citation>
    <scope>NUCLEOTIDE SEQUENCE</scope>
    <source>
        <strain evidence="9">Allg_001</strain>
    </source>
</reference>
<dbReference type="PANTHER" id="PTHR16840:SF7">
    <property type="entry name" value="GROWTH ARREST-SPECIFIC 1B"/>
    <property type="match status" value="1"/>
</dbReference>
<evidence type="ECO:0000256" key="4">
    <source>
        <dbReference type="ARBA" id="ARBA00023136"/>
    </source>
</evidence>
<gene>
    <name evidence="9" type="primary">Gas1_1</name>
    <name evidence="9" type="ORF">GTO95_0015040</name>
</gene>
<comment type="subcellular location">
    <subcellularLocation>
        <location evidence="1">Cell membrane</location>
    </subcellularLocation>
</comment>
<keyword evidence="7" id="KW-0812">Transmembrane</keyword>
<organism evidence="9 10">
    <name type="scientific">Atractosteus spatula</name>
    <name type="common">Alligator gar</name>
    <name type="synonym">Lepisosteus spatula</name>
    <dbReference type="NCBI Taxonomy" id="7917"/>
    <lineage>
        <taxon>Eukaryota</taxon>
        <taxon>Metazoa</taxon>
        <taxon>Chordata</taxon>
        <taxon>Craniata</taxon>
        <taxon>Vertebrata</taxon>
        <taxon>Euteleostomi</taxon>
        <taxon>Actinopterygii</taxon>
        <taxon>Neopterygii</taxon>
        <taxon>Holostei</taxon>
        <taxon>Semionotiformes</taxon>
        <taxon>Lepisosteidae</taxon>
        <taxon>Atractosteus</taxon>
    </lineage>
</organism>
<evidence type="ECO:0000313" key="9">
    <source>
        <dbReference type="EMBL" id="MBN3320917.1"/>
    </source>
</evidence>
<evidence type="ECO:0000256" key="6">
    <source>
        <dbReference type="SAM" id="MobiDB-lite"/>
    </source>
</evidence>
<dbReference type="EMBL" id="JAAWVO010053019">
    <property type="protein sequence ID" value="MBN3320917.1"/>
    <property type="molecule type" value="Genomic_DNA"/>
</dbReference>
<evidence type="ECO:0000256" key="1">
    <source>
        <dbReference type="ARBA" id="ARBA00004236"/>
    </source>
</evidence>
<comment type="caution">
    <text evidence="9">The sequence shown here is derived from an EMBL/GenBank/DDBJ whole genome shotgun (WGS) entry which is preliminary data.</text>
</comment>
<evidence type="ECO:0000256" key="7">
    <source>
        <dbReference type="SAM" id="Phobius"/>
    </source>
</evidence>
<feature type="non-terminal residue" evidence="9">
    <location>
        <position position="1"/>
    </location>
</feature>
<sequence length="267" mass="29678">ISAASTMTNFTGLKQCFSSLIWPFGCLFVFFGSFSISSPTHGRRMICWQAIMQCQGEPECNYAYGQYMHACAPVISGEKHRCPSHCISSLIQLNQTKNGPSLEDCDCAADQLCRNTKRAIEPCLPRTSGVMGCTEARRQCDRDPQCSVAMRNYLIQCSKLFSGIRCTESCRDVIRDMLDMPKAALLDKCVCDGIERPICESVKNNMQTLCFGSQSYGSGWTDGSDEDDEDDEDEERVLQPVESASSLSRARDVWTVVASILLLFCLL</sequence>
<dbReference type="InterPro" id="IPR016017">
    <property type="entry name" value="GDNF/GAS1"/>
</dbReference>
<dbReference type="Proteomes" id="UP000736164">
    <property type="component" value="Unassembled WGS sequence"/>
</dbReference>
<feature type="domain" description="GDNF/GAS1" evidence="8">
    <location>
        <begin position="47"/>
        <end position="123"/>
    </location>
</feature>
<keyword evidence="10" id="KW-1185">Reference proteome</keyword>
<accession>A0A8J7TEM8</accession>
<keyword evidence="4 7" id="KW-0472">Membrane</keyword>
<dbReference type="Pfam" id="PF02351">
    <property type="entry name" value="GDNF"/>
    <property type="match status" value="1"/>
</dbReference>
<protein>
    <submittedName>
        <fullName evidence="9">GAS1 protein</fullName>
    </submittedName>
</protein>
<name>A0A8J7TEM8_ATRSP</name>
<feature type="region of interest" description="Disordered" evidence="6">
    <location>
        <begin position="219"/>
        <end position="241"/>
    </location>
</feature>
<evidence type="ECO:0000313" key="10">
    <source>
        <dbReference type="Proteomes" id="UP000736164"/>
    </source>
</evidence>
<dbReference type="InterPro" id="IPR039596">
    <property type="entry name" value="GAS1"/>
</dbReference>
<dbReference type="GO" id="GO:0005886">
    <property type="term" value="C:plasma membrane"/>
    <property type="evidence" value="ECO:0007669"/>
    <property type="project" value="UniProtKB-SubCell"/>
</dbReference>
<dbReference type="PANTHER" id="PTHR16840">
    <property type="entry name" value="GROWTH ARREST-SPECIFIC PROTEIN 1"/>
    <property type="match status" value="1"/>
</dbReference>
<keyword evidence="5" id="KW-0325">Glycoprotein</keyword>
<dbReference type="AlphaFoldDB" id="A0A8J7TEM8"/>
<keyword evidence="7" id="KW-1133">Transmembrane helix</keyword>
<evidence type="ECO:0000259" key="8">
    <source>
        <dbReference type="SMART" id="SM00907"/>
    </source>
</evidence>
<dbReference type="SMART" id="SM00907">
    <property type="entry name" value="GDNF"/>
    <property type="match status" value="2"/>
</dbReference>
<feature type="transmembrane region" description="Helical" evidence="7">
    <location>
        <begin position="20"/>
        <end position="36"/>
    </location>
</feature>
<proteinExistence type="predicted"/>
<evidence type="ECO:0000256" key="5">
    <source>
        <dbReference type="ARBA" id="ARBA00023180"/>
    </source>
</evidence>